<sequence length="47" mass="5219">MKNHIEKILANFKPEGASTFCSKIVTNPDDLQIQIKGVGDLRLPLKP</sequence>
<protein>
    <submittedName>
        <fullName evidence="1">Uncharacterized protein</fullName>
    </submittedName>
</protein>
<dbReference type="EMBL" id="UOFX01000056">
    <property type="protein sequence ID" value="VAX09634.1"/>
    <property type="molecule type" value="Genomic_DNA"/>
</dbReference>
<organism evidence="1">
    <name type="scientific">hydrothermal vent metagenome</name>
    <dbReference type="NCBI Taxonomy" id="652676"/>
    <lineage>
        <taxon>unclassified sequences</taxon>
        <taxon>metagenomes</taxon>
        <taxon>ecological metagenomes</taxon>
    </lineage>
</organism>
<proteinExistence type="predicted"/>
<name>A0A3B1BCJ3_9ZZZZ</name>
<gene>
    <name evidence="1" type="ORF">MNBD_GAMMA26-1121</name>
</gene>
<dbReference type="AlphaFoldDB" id="A0A3B1BCJ3"/>
<reference evidence="1" key="1">
    <citation type="submission" date="2018-06" db="EMBL/GenBank/DDBJ databases">
        <authorList>
            <person name="Zhirakovskaya E."/>
        </authorList>
    </citation>
    <scope>NUCLEOTIDE SEQUENCE</scope>
</reference>
<evidence type="ECO:0000313" key="1">
    <source>
        <dbReference type="EMBL" id="VAX09634.1"/>
    </source>
</evidence>
<accession>A0A3B1BCJ3</accession>